<reference evidence="1 2" key="1">
    <citation type="submission" date="2019-08" db="EMBL/GenBank/DDBJ databases">
        <authorList>
            <person name="Herpell B J."/>
        </authorList>
    </citation>
    <scope>NUCLEOTIDE SEQUENCE [LARGE SCALE GENOMIC DNA]</scope>
    <source>
        <strain evidence="2">Msb3</strain>
    </source>
</reference>
<name>A0A5Q4Z1S3_9BURK</name>
<keyword evidence="2" id="KW-1185">Reference proteome</keyword>
<dbReference type="Proteomes" id="UP000325811">
    <property type="component" value="Chromosome I"/>
</dbReference>
<protein>
    <submittedName>
        <fullName evidence="1">Uncharacterized protein</fullName>
    </submittedName>
</protein>
<sequence length="67" mass="7598">MRAEQFDAVVGCHKTSTATLDGEVYVASQQGERRLRGKTQFAMNELKTNRRGQFGASGARYHYFLVR</sequence>
<dbReference type="EMBL" id="LR699553">
    <property type="protein sequence ID" value="VVD27542.1"/>
    <property type="molecule type" value="Genomic_DNA"/>
</dbReference>
<dbReference type="KEGG" id="pdio:PDMSB3_1080"/>
<gene>
    <name evidence="1" type="ORF">PDMSB3_1080</name>
</gene>
<organism evidence="1 2">
    <name type="scientific">Paraburkholderia dioscoreae</name>
    <dbReference type="NCBI Taxonomy" id="2604047"/>
    <lineage>
        <taxon>Bacteria</taxon>
        <taxon>Pseudomonadati</taxon>
        <taxon>Pseudomonadota</taxon>
        <taxon>Betaproteobacteria</taxon>
        <taxon>Burkholderiales</taxon>
        <taxon>Burkholderiaceae</taxon>
        <taxon>Paraburkholderia</taxon>
    </lineage>
</organism>
<evidence type="ECO:0000313" key="2">
    <source>
        <dbReference type="Proteomes" id="UP000325811"/>
    </source>
</evidence>
<proteinExistence type="predicted"/>
<accession>A0A5Q4Z1S3</accession>
<evidence type="ECO:0000313" key="1">
    <source>
        <dbReference type="EMBL" id="VVD27542.1"/>
    </source>
</evidence>
<dbReference type="AlphaFoldDB" id="A0A5Q4Z1S3"/>